<evidence type="ECO:0000256" key="5">
    <source>
        <dbReference type="ARBA" id="ARBA00022676"/>
    </source>
</evidence>
<dbReference type="AlphaFoldDB" id="A0A371IKE7"/>
<keyword evidence="8 11" id="KW-0119">Carbohydrate metabolism</keyword>
<dbReference type="Pfam" id="PF00343">
    <property type="entry name" value="Phosphorylase"/>
    <property type="match status" value="1"/>
</dbReference>
<evidence type="ECO:0000256" key="3">
    <source>
        <dbReference type="ARBA" id="ARBA00006047"/>
    </source>
</evidence>
<dbReference type="EC" id="2.4.1.1" evidence="11"/>
<dbReference type="PROSITE" id="PS00102">
    <property type="entry name" value="PHOSPHORYLASE"/>
    <property type="match status" value="1"/>
</dbReference>
<evidence type="ECO:0000256" key="11">
    <source>
        <dbReference type="RuleBase" id="RU000587"/>
    </source>
</evidence>
<evidence type="ECO:0000313" key="13">
    <source>
        <dbReference type="Proteomes" id="UP000093352"/>
    </source>
</evidence>
<dbReference type="STRING" id="1871336.BBG48_09560"/>
<evidence type="ECO:0000256" key="6">
    <source>
        <dbReference type="ARBA" id="ARBA00022679"/>
    </source>
</evidence>
<dbReference type="NCBIfam" id="TIGR02093">
    <property type="entry name" value="P_ylase"/>
    <property type="match status" value="1"/>
</dbReference>
<evidence type="ECO:0000256" key="7">
    <source>
        <dbReference type="ARBA" id="ARBA00022898"/>
    </source>
</evidence>
<evidence type="ECO:0000256" key="10">
    <source>
        <dbReference type="PIRSR" id="PIRSR000460-1"/>
    </source>
</evidence>
<keyword evidence="13" id="KW-1185">Reference proteome</keyword>
<evidence type="ECO:0000313" key="12">
    <source>
        <dbReference type="EMBL" id="RDY20936.1"/>
    </source>
</evidence>
<comment type="function">
    <text evidence="11">Allosteric enzyme that catalyzes the rate-limiting step in glycogen catabolism, the phosphorolytic cleavage of glycogen to produce glucose-1-phosphate, and plays a central role in maintaining cellular and organismal glucose homeostasis.</text>
</comment>
<dbReference type="Gene3D" id="3.40.50.2000">
    <property type="entry name" value="Glycogen Phosphorylase B"/>
    <property type="match status" value="2"/>
</dbReference>
<keyword evidence="5 11" id="KW-0328">Glycosyltransferase</keyword>
<dbReference type="FunFam" id="3.40.50.2000:FF:000003">
    <property type="entry name" value="Alpha-1,4 glucan phosphorylase"/>
    <property type="match status" value="1"/>
</dbReference>
<dbReference type="InterPro" id="IPR011833">
    <property type="entry name" value="Glycg_phsphrylas"/>
</dbReference>
<sequence>MINNLNQLSEKIYNTDFKSLDNEQIYKVLSELSNQMLLQRKQNSKDKRKLYYLSAEFLIGKLLKNNLENLGIRDEIEKILLENGKTLAQIEAVEPEPSLGNGGLGRLASCFLDSLTSLDLKGDGVGINYHLGLFKQTFKNNSQLEIPNPWLEKSNALIKTDVTNIVKFGDLELKAVMYDLPISGSGQTSNTLHLFDIETADESIVKDGINFDKKDIKKNLTLFLYPDDSDLDGRHLRIYQQYFMVCNAAYLILKELQDNGHSLDELDKYAVVQINDTHPSMIIPELIRQLTQNGIAFERAVEIVTNTCAYTNHTILLEALEKWPYESLKQIVPQLIPIINKLNEIITEKYPENESLHIVRNVPMKFKKVSSINKPYYILKNIKIVHMATMAIHFSKSTNGVAQLHTDILKEDTLKDFYKIYPEKFSNKTNGISFRRFMYYSNRQLSDYITKLIGDGYKKDSNKLKELMKYIDDEKVLNKFAQIKKDAKINLSNYIKETENIYLDDSYIFDVQIKRLHEYKRQQMNALYVIDTYLKIKKGIYPAHPICVIFGAKAAPAYTMAKNIIHLILCLQQLIENDKDVQKHLKVIMVTNYNVDYAEKIIPAADISEQISLASKEASGTGNMKMMLNGAVTIGTMDGANVEIAEYVGKENIYIFGKSAQEVIKLYETNGYKSSEIYENNQAVKDAVDFIISDELNKYADLTKLEALHYDLITKDWFMALLDLQDYIKVKNKLIEKYNDPIAYRKMSLVNIANSGYFSADRTIQDYNNDIWKL</sequence>
<comment type="caution">
    <text evidence="12">The sequence shown here is derived from an EMBL/GenBank/DDBJ whole genome shotgun (WGS) entry which is preliminary data.</text>
</comment>
<dbReference type="GO" id="GO:0030170">
    <property type="term" value="F:pyridoxal phosphate binding"/>
    <property type="evidence" value="ECO:0007669"/>
    <property type="project" value="InterPro"/>
</dbReference>
<dbReference type="SUPFAM" id="SSF53756">
    <property type="entry name" value="UDP-Glycosyltransferase/glycogen phosphorylase"/>
    <property type="match status" value="1"/>
</dbReference>
<dbReference type="PIRSF" id="PIRSF000460">
    <property type="entry name" value="Pprylas_GlgP"/>
    <property type="match status" value="1"/>
</dbReference>
<comment type="cofactor">
    <cofactor evidence="2 11">
        <name>pyridoxal 5'-phosphate</name>
        <dbReference type="ChEBI" id="CHEBI:597326"/>
    </cofactor>
</comment>
<dbReference type="GO" id="GO:0005737">
    <property type="term" value="C:cytoplasm"/>
    <property type="evidence" value="ECO:0007669"/>
    <property type="project" value="TreeGrafter"/>
</dbReference>
<evidence type="ECO:0000256" key="4">
    <source>
        <dbReference type="ARBA" id="ARBA00022533"/>
    </source>
</evidence>
<dbReference type="PANTHER" id="PTHR11468">
    <property type="entry name" value="GLYCOGEN PHOSPHORYLASE"/>
    <property type="match status" value="1"/>
</dbReference>
<dbReference type="Proteomes" id="UP000093352">
    <property type="component" value="Unassembled WGS sequence"/>
</dbReference>
<dbReference type="GO" id="GO:0005980">
    <property type="term" value="P:glycogen catabolic process"/>
    <property type="evidence" value="ECO:0007669"/>
    <property type="project" value="TreeGrafter"/>
</dbReference>
<accession>A0A371IKE7</accession>
<comment type="function">
    <text evidence="9">Phosphorylase is an important allosteric enzyme in carbohydrate metabolism. Enzymes from different sources differ in their regulatory mechanisms and in their natural substrates. However, all known phosphorylases share catalytic and structural properties.</text>
</comment>
<dbReference type="EMBL" id="MBEW02000016">
    <property type="protein sequence ID" value="RDY20936.1"/>
    <property type="molecule type" value="Genomic_DNA"/>
</dbReference>
<proteinExistence type="inferred from homology"/>
<evidence type="ECO:0000256" key="1">
    <source>
        <dbReference type="ARBA" id="ARBA00001275"/>
    </source>
</evidence>
<comment type="similarity">
    <text evidence="3 11">Belongs to the glycogen phosphorylase family.</text>
</comment>
<keyword evidence="7 10" id="KW-0663">Pyridoxal phosphate</keyword>
<evidence type="ECO:0000256" key="2">
    <source>
        <dbReference type="ARBA" id="ARBA00001933"/>
    </source>
</evidence>
<reference evidence="12 13" key="1">
    <citation type="journal article" date="2016" name="Genome Announc.">
        <title>Draft Genome Sequence of Criibacterium bergeronii gen. nov., sp. nov., Strain CCRI-22567T, Isolated from a Vaginal Sample from a Woman with Bacterial Vaginosis.</title>
        <authorList>
            <person name="Maheux A.F."/>
            <person name="Berube E."/>
            <person name="Boudreau D.K."/>
            <person name="Raymond F."/>
            <person name="Corbeil J."/>
            <person name="Roy P.H."/>
            <person name="Boissinot M."/>
            <person name="Omar R.F."/>
        </authorList>
    </citation>
    <scope>NUCLEOTIDE SEQUENCE [LARGE SCALE GENOMIC DNA]</scope>
    <source>
        <strain evidence="12 13">CCRI-22567</strain>
    </source>
</reference>
<organism evidence="12 13">
    <name type="scientific">Criibacterium bergeronii</name>
    <dbReference type="NCBI Taxonomy" id="1871336"/>
    <lineage>
        <taxon>Bacteria</taxon>
        <taxon>Bacillati</taxon>
        <taxon>Bacillota</taxon>
        <taxon>Clostridia</taxon>
        <taxon>Peptostreptococcales</taxon>
        <taxon>Filifactoraceae</taxon>
        <taxon>Criibacterium</taxon>
    </lineage>
</organism>
<dbReference type="GO" id="GO:0008184">
    <property type="term" value="F:glycogen phosphorylase activity"/>
    <property type="evidence" value="ECO:0007669"/>
    <property type="project" value="InterPro"/>
</dbReference>
<evidence type="ECO:0000256" key="9">
    <source>
        <dbReference type="ARBA" id="ARBA00025174"/>
    </source>
</evidence>
<keyword evidence="6 11" id="KW-0808">Transferase</keyword>
<dbReference type="PANTHER" id="PTHR11468:SF3">
    <property type="entry name" value="GLYCOGEN PHOSPHORYLASE, LIVER FORM"/>
    <property type="match status" value="1"/>
</dbReference>
<gene>
    <name evidence="12" type="primary">glgP</name>
    <name evidence="12" type="ORF">BBG48_007335</name>
</gene>
<name>A0A371IKE7_9FIRM</name>
<dbReference type="InterPro" id="IPR035090">
    <property type="entry name" value="Pyridoxal_P_attach_site"/>
</dbReference>
<protein>
    <recommendedName>
        <fullName evidence="11">Alpha-1,4 glucan phosphorylase</fullName>
        <ecNumber evidence="11">2.4.1.1</ecNumber>
    </recommendedName>
</protein>
<evidence type="ECO:0000256" key="8">
    <source>
        <dbReference type="ARBA" id="ARBA00023277"/>
    </source>
</evidence>
<dbReference type="RefSeq" id="WP_068913118.1">
    <property type="nucleotide sequence ID" value="NZ_MBEW02000016.1"/>
</dbReference>
<keyword evidence="4" id="KW-0021">Allosteric enzyme</keyword>
<comment type="catalytic activity">
    <reaction evidence="1 11">
        <text>[(1-&gt;4)-alpha-D-glucosyl](n) + phosphate = [(1-&gt;4)-alpha-D-glucosyl](n-1) + alpha-D-glucose 1-phosphate</text>
        <dbReference type="Rhea" id="RHEA:41732"/>
        <dbReference type="Rhea" id="RHEA-COMP:9584"/>
        <dbReference type="Rhea" id="RHEA-COMP:9586"/>
        <dbReference type="ChEBI" id="CHEBI:15444"/>
        <dbReference type="ChEBI" id="CHEBI:43474"/>
        <dbReference type="ChEBI" id="CHEBI:58601"/>
        <dbReference type="EC" id="2.4.1.1"/>
    </reaction>
</comment>
<feature type="modified residue" description="N6-(pyridoxal phosphate)lysine" evidence="10">
    <location>
        <position position="625"/>
    </location>
</feature>
<dbReference type="InterPro" id="IPR000811">
    <property type="entry name" value="Glyco_trans_35"/>
</dbReference>